<accession>A0A3N6LRC5</accession>
<gene>
    <name evidence="2" type="ORF">EA473_17360</name>
</gene>
<evidence type="ECO:0000313" key="3">
    <source>
        <dbReference type="Proteomes" id="UP000282323"/>
    </source>
</evidence>
<protein>
    <submittedName>
        <fullName evidence="2">Uncharacterized protein</fullName>
    </submittedName>
</protein>
<evidence type="ECO:0000313" key="2">
    <source>
        <dbReference type="EMBL" id="RQG92273.1"/>
    </source>
</evidence>
<comment type="caution">
    <text evidence="2">The sequence shown here is derived from an EMBL/GenBank/DDBJ whole genome shotgun (WGS) entry which is preliminary data.</text>
</comment>
<evidence type="ECO:0000256" key="1">
    <source>
        <dbReference type="SAM" id="MobiDB-lite"/>
    </source>
</evidence>
<proteinExistence type="predicted"/>
<keyword evidence="3" id="KW-1185">Reference proteome</keyword>
<dbReference type="EMBL" id="REGA01000017">
    <property type="protein sequence ID" value="RQG92273.1"/>
    <property type="molecule type" value="Genomic_DNA"/>
</dbReference>
<feature type="compositionally biased region" description="Basic and acidic residues" evidence="1">
    <location>
        <begin position="34"/>
        <end position="43"/>
    </location>
</feature>
<dbReference type="AlphaFoldDB" id="A0A3N6LRC5"/>
<name>A0A3N6LRC5_NATCH</name>
<sequence length="71" mass="7871">MVADFGLVAHVLDPFQTTDGHRIPQNDGNGSIERYQKPERESSARVLPGVGRHARVVTSDFATRGTLRPER</sequence>
<dbReference type="Proteomes" id="UP000282323">
    <property type="component" value="Unassembled WGS sequence"/>
</dbReference>
<organism evidence="2 3">
    <name type="scientific">Natrarchaeobius chitinivorans</name>
    <dbReference type="NCBI Taxonomy" id="1679083"/>
    <lineage>
        <taxon>Archaea</taxon>
        <taxon>Methanobacteriati</taxon>
        <taxon>Methanobacteriota</taxon>
        <taxon>Stenosarchaea group</taxon>
        <taxon>Halobacteria</taxon>
        <taxon>Halobacteriales</taxon>
        <taxon>Natrialbaceae</taxon>
        <taxon>Natrarchaeobius</taxon>
    </lineage>
</organism>
<reference evidence="2 3" key="1">
    <citation type="submission" date="2018-10" db="EMBL/GenBank/DDBJ databases">
        <title>Natrarchaeobius chitinivorans gen. nov., sp. nov., and Natrarchaeobius haloalkaliphilus sp. nov., alkaliphilic, chitin-utilizing haloarchaea from hypersaline alkaline lakes.</title>
        <authorList>
            <person name="Sorokin D.Y."/>
            <person name="Elcheninov A.G."/>
            <person name="Kostrikina N.A."/>
            <person name="Bale N.J."/>
            <person name="Sinninghe Damste J.S."/>
            <person name="Khijniak T.V."/>
            <person name="Kublanov I.V."/>
            <person name="Toshchakov S.V."/>
        </authorList>
    </citation>
    <scope>NUCLEOTIDE SEQUENCE [LARGE SCALE GENOMIC DNA]</scope>
    <source>
        <strain evidence="2 3">AArcht4T</strain>
    </source>
</reference>
<feature type="region of interest" description="Disordered" evidence="1">
    <location>
        <begin position="18"/>
        <end position="44"/>
    </location>
</feature>